<evidence type="ECO:0000256" key="3">
    <source>
        <dbReference type="ARBA" id="ARBA00023125"/>
    </source>
</evidence>
<keyword evidence="2" id="KW-0805">Transcription regulation</keyword>
<evidence type="ECO:0000256" key="2">
    <source>
        <dbReference type="ARBA" id="ARBA00023015"/>
    </source>
</evidence>
<dbReference type="SUPFAM" id="SSF51215">
    <property type="entry name" value="Regulatory protein AraC"/>
    <property type="match status" value="1"/>
</dbReference>
<dbReference type="Pfam" id="PF02311">
    <property type="entry name" value="AraC_binding"/>
    <property type="match status" value="1"/>
</dbReference>
<evidence type="ECO:0000256" key="4">
    <source>
        <dbReference type="ARBA" id="ARBA00023159"/>
    </source>
</evidence>
<feature type="domain" description="HTH araC/xylS-type" evidence="6">
    <location>
        <begin position="171"/>
        <end position="269"/>
    </location>
</feature>
<accession>A0ABW0VU74</accession>
<dbReference type="InterPro" id="IPR018062">
    <property type="entry name" value="HTH_AraC-typ_CS"/>
</dbReference>
<evidence type="ECO:0000256" key="5">
    <source>
        <dbReference type="ARBA" id="ARBA00023163"/>
    </source>
</evidence>
<keyword evidence="3" id="KW-0238">DNA-binding</keyword>
<evidence type="ECO:0000259" key="6">
    <source>
        <dbReference type="PROSITE" id="PS01124"/>
    </source>
</evidence>
<dbReference type="Proteomes" id="UP001596047">
    <property type="component" value="Unassembled WGS sequence"/>
</dbReference>
<dbReference type="InterPro" id="IPR050204">
    <property type="entry name" value="AraC_XylS_family_regulators"/>
</dbReference>
<dbReference type="PANTHER" id="PTHR46796:SF13">
    <property type="entry name" value="HTH-TYPE TRANSCRIPTIONAL ACTIVATOR RHAS"/>
    <property type="match status" value="1"/>
</dbReference>
<evidence type="ECO:0000313" key="8">
    <source>
        <dbReference type="Proteomes" id="UP001596047"/>
    </source>
</evidence>
<dbReference type="PROSITE" id="PS01124">
    <property type="entry name" value="HTH_ARAC_FAMILY_2"/>
    <property type="match status" value="1"/>
</dbReference>
<dbReference type="Pfam" id="PF12833">
    <property type="entry name" value="HTH_18"/>
    <property type="match status" value="1"/>
</dbReference>
<evidence type="ECO:0000256" key="1">
    <source>
        <dbReference type="ARBA" id="ARBA00022490"/>
    </source>
</evidence>
<reference evidence="8" key="1">
    <citation type="journal article" date="2019" name="Int. J. Syst. Evol. Microbiol.">
        <title>The Global Catalogue of Microorganisms (GCM) 10K type strain sequencing project: providing services to taxonomists for standard genome sequencing and annotation.</title>
        <authorList>
            <consortium name="The Broad Institute Genomics Platform"/>
            <consortium name="The Broad Institute Genome Sequencing Center for Infectious Disease"/>
            <person name="Wu L."/>
            <person name="Ma J."/>
        </authorList>
    </citation>
    <scope>NUCLEOTIDE SEQUENCE [LARGE SCALE GENOMIC DNA]</scope>
    <source>
        <strain evidence="8">CGMCC 1.3240</strain>
    </source>
</reference>
<keyword evidence="1" id="KW-0963">Cytoplasm</keyword>
<dbReference type="InterPro" id="IPR018060">
    <property type="entry name" value="HTH_AraC"/>
</dbReference>
<keyword evidence="8" id="KW-1185">Reference proteome</keyword>
<organism evidence="7 8">
    <name type="scientific">Paenibacillus solisilvae</name>
    <dbReference type="NCBI Taxonomy" id="2486751"/>
    <lineage>
        <taxon>Bacteria</taxon>
        <taxon>Bacillati</taxon>
        <taxon>Bacillota</taxon>
        <taxon>Bacilli</taxon>
        <taxon>Bacillales</taxon>
        <taxon>Paenibacillaceae</taxon>
        <taxon>Paenibacillus</taxon>
    </lineage>
</organism>
<protein>
    <submittedName>
        <fullName evidence="7">Helix-turn-helix domain-containing protein</fullName>
    </submittedName>
</protein>
<keyword evidence="5" id="KW-0804">Transcription</keyword>
<gene>
    <name evidence="7" type="ORF">ACFPYJ_09815</name>
</gene>
<dbReference type="InterPro" id="IPR009057">
    <property type="entry name" value="Homeodomain-like_sf"/>
</dbReference>
<dbReference type="InterPro" id="IPR003313">
    <property type="entry name" value="AraC-bd"/>
</dbReference>
<name>A0ABW0VU74_9BACL</name>
<dbReference type="SUPFAM" id="SSF46689">
    <property type="entry name" value="Homeodomain-like"/>
    <property type="match status" value="2"/>
</dbReference>
<dbReference type="PROSITE" id="PS00041">
    <property type="entry name" value="HTH_ARAC_FAMILY_1"/>
    <property type="match status" value="1"/>
</dbReference>
<dbReference type="RefSeq" id="WP_379187930.1">
    <property type="nucleotide sequence ID" value="NZ_JBHSOW010000032.1"/>
</dbReference>
<dbReference type="InterPro" id="IPR037923">
    <property type="entry name" value="HTH-like"/>
</dbReference>
<dbReference type="PANTHER" id="PTHR46796">
    <property type="entry name" value="HTH-TYPE TRANSCRIPTIONAL ACTIVATOR RHAS-RELATED"/>
    <property type="match status" value="1"/>
</dbReference>
<dbReference type="Gene3D" id="1.10.10.60">
    <property type="entry name" value="Homeodomain-like"/>
    <property type="match status" value="2"/>
</dbReference>
<dbReference type="EMBL" id="JBHSOW010000032">
    <property type="protein sequence ID" value="MFC5649423.1"/>
    <property type="molecule type" value="Genomic_DNA"/>
</dbReference>
<dbReference type="SMART" id="SM00342">
    <property type="entry name" value="HTH_ARAC"/>
    <property type="match status" value="1"/>
</dbReference>
<evidence type="ECO:0000313" key="7">
    <source>
        <dbReference type="EMBL" id="MFC5649423.1"/>
    </source>
</evidence>
<proteinExistence type="predicted"/>
<comment type="caution">
    <text evidence="7">The sequence shown here is derived from an EMBL/GenBank/DDBJ whole genome shotgun (WGS) entry which is preliminary data.</text>
</comment>
<keyword evidence="4" id="KW-0010">Activator</keyword>
<sequence>MGEVETDECWPIVHSVGDINIQAGFVLEERELSDYELVYFPEGTKTIYELKGEAVRLQLPCFIFTRPQERHLYRFDPDQNVHHLFVHFDYGAFRQRDNRFLSLLRNHNMILVRDDSLIPGIIKQMLRIANSQSNHWRKRLSVLLAAALEELCASADNAPEELAMPLPVQIARAIAYMQEHAVEPITIEQIAEQSGWTHEHFTRMFAAAVGMTPKRALLEHRLKRAEQLMMSGQLSVKQISYQVGFGDEHHFSKTYKRIRGITASEYIERCRNPLFRHTAEAIGAESPFSVNRHIVVTSDIK</sequence>